<dbReference type="Pfam" id="PF13538">
    <property type="entry name" value="UvrD_C_2"/>
    <property type="match status" value="1"/>
</dbReference>
<dbReference type="GO" id="GO:0005829">
    <property type="term" value="C:cytosol"/>
    <property type="evidence" value="ECO:0007669"/>
    <property type="project" value="TreeGrafter"/>
</dbReference>
<dbReference type="GO" id="GO:0000725">
    <property type="term" value="P:recombinational repair"/>
    <property type="evidence" value="ECO:0007669"/>
    <property type="project" value="TreeGrafter"/>
</dbReference>
<evidence type="ECO:0000259" key="7">
    <source>
        <dbReference type="PROSITE" id="PS51198"/>
    </source>
</evidence>
<evidence type="ECO:0000256" key="1">
    <source>
        <dbReference type="ARBA" id="ARBA00022741"/>
    </source>
</evidence>
<evidence type="ECO:0000256" key="3">
    <source>
        <dbReference type="ARBA" id="ARBA00022806"/>
    </source>
</evidence>
<dbReference type="STRING" id="1300222.I532_09537"/>
<dbReference type="AlphaFoldDB" id="M8E157"/>
<dbReference type="RefSeq" id="WP_003387868.1">
    <property type="nucleotide sequence ID" value="NZ_APBN01000003.1"/>
</dbReference>
<dbReference type="NCBIfam" id="NF041464">
    <property type="entry name" value="HelD_BACSU"/>
    <property type="match status" value="1"/>
</dbReference>
<organism evidence="8 9">
    <name type="scientific">Brevibacillus borstelensis AK1</name>
    <dbReference type="NCBI Taxonomy" id="1300222"/>
    <lineage>
        <taxon>Bacteria</taxon>
        <taxon>Bacillati</taxon>
        <taxon>Bacillota</taxon>
        <taxon>Bacilli</taxon>
        <taxon>Bacillales</taxon>
        <taxon>Paenibacillaceae</taxon>
        <taxon>Brevibacillus</taxon>
    </lineage>
</organism>
<dbReference type="PANTHER" id="PTHR11070">
    <property type="entry name" value="UVRD / RECB / PCRA DNA HELICASE FAMILY MEMBER"/>
    <property type="match status" value="1"/>
</dbReference>
<dbReference type="Pfam" id="PF00580">
    <property type="entry name" value="UvrD-helicase"/>
    <property type="match status" value="1"/>
</dbReference>
<name>M8E157_9BACL</name>
<gene>
    <name evidence="8" type="ORF">I532_09537</name>
</gene>
<feature type="binding site" evidence="5">
    <location>
        <begin position="256"/>
        <end position="263"/>
    </location>
    <ligand>
        <name>ATP</name>
        <dbReference type="ChEBI" id="CHEBI:30616"/>
    </ligand>
</feature>
<dbReference type="InterPro" id="IPR014016">
    <property type="entry name" value="UvrD-like_ATP-bd"/>
</dbReference>
<keyword evidence="3 5" id="KW-0347">Helicase</keyword>
<feature type="region of interest" description="Disordered" evidence="6">
    <location>
        <begin position="1"/>
        <end position="36"/>
    </location>
</feature>
<evidence type="ECO:0000256" key="6">
    <source>
        <dbReference type="SAM" id="MobiDB-lite"/>
    </source>
</evidence>
<keyword evidence="9" id="KW-1185">Reference proteome</keyword>
<evidence type="ECO:0000313" key="8">
    <source>
        <dbReference type="EMBL" id="EMT53011.1"/>
    </source>
</evidence>
<dbReference type="SUPFAM" id="SSF52540">
    <property type="entry name" value="P-loop containing nucleoside triphosphate hydrolases"/>
    <property type="match status" value="1"/>
</dbReference>
<dbReference type="Proteomes" id="UP000012081">
    <property type="component" value="Unassembled WGS sequence"/>
</dbReference>
<dbReference type="OrthoDB" id="9787585at2"/>
<feature type="domain" description="UvrD-like helicase ATP-binding" evidence="7">
    <location>
        <begin position="235"/>
        <end position="642"/>
    </location>
</feature>
<dbReference type="GO" id="GO:0003677">
    <property type="term" value="F:DNA binding"/>
    <property type="evidence" value="ECO:0007669"/>
    <property type="project" value="InterPro"/>
</dbReference>
<dbReference type="PANTHER" id="PTHR11070:SF17">
    <property type="entry name" value="DNA HELICASE IV"/>
    <property type="match status" value="1"/>
</dbReference>
<evidence type="ECO:0000256" key="5">
    <source>
        <dbReference type="PROSITE-ProRule" id="PRU00560"/>
    </source>
</evidence>
<comment type="caution">
    <text evidence="8">The sequence shown here is derived from an EMBL/GenBank/DDBJ whole genome shotgun (WGS) entry which is preliminary data.</text>
</comment>
<dbReference type="InterPro" id="IPR027785">
    <property type="entry name" value="UvrD-like_helicase_C"/>
</dbReference>
<dbReference type="PROSITE" id="PS51198">
    <property type="entry name" value="UVRD_HELICASE_ATP_BIND"/>
    <property type="match status" value="1"/>
</dbReference>
<dbReference type="GO" id="GO:0016787">
    <property type="term" value="F:hydrolase activity"/>
    <property type="evidence" value="ECO:0007669"/>
    <property type="project" value="UniProtKB-UniRule"/>
</dbReference>
<dbReference type="InterPro" id="IPR048228">
    <property type="entry name" value="HelD_bacillota"/>
</dbReference>
<protein>
    <submittedName>
        <fullName evidence="8">DNA helicase involved in recombination</fullName>
    </submittedName>
</protein>
<dbReference type="PATRIC" id="fig|1300222.3.peg.1969"/>
<evidence type="ECO:0000256" key="2">
    <source>
        <dbReference type="ARBA" id="ARBA00022801"/>
    </source>
</evidence>
<evidence type="ECO:0000256" key="4">
    <source>
        <dbReference type="ARBA" id="ARBA00022840"/>
    </source>
</evidence>
<dbReference type="GO" id="GO:0005524">
    <property type="term" value="F:ATP binding"/>
    <property type="evidence" value="ECO:0007669"/>
    <property type="project" value="UniProtKB-UniRule"/>
</dbReference>
<keyword evidence="4 5" id="KW-0067">ATP-binding</keyword>
<dbReference type="InterPro" id="IPR027417">
    <property type="entry name" value="P-loop_NTPase"/>
</dbReference>
<keyword evidence="2 5" id="KW-0378">Hydrolase</keyword>
<dbReference type="GO" id="GO:0043138">
    <property type="term" value="F:3'-5' DNA helicase activity"/>
    <property type="evidence" value="ECO:0007669"/>
    <property type="project" value="TreeGrafter"/>
</dbReference>
<sequence>MSMSDQSRHEDQGRLEDQVKGQEDRKEAEDRQEEQKRVEQVVGVISRRIESLEQHVSDVKEDIVHIRKNFWEDVTVNFDDAIEAVETYASIKQQAEVLSERERLHRHASNQLKTLVRLQKSPYFGRIDFREDGEKTAERIYLGIGSLLDENEGEFLVYDWRAPVSSLYYDYSPGPAQYETPSGLISGTMELKRQYIIRDGVLCSMFDTGVTIGDELLQEVLGKQADGQMKSIVATIQKEQNKIIRNTSKRLLIVQGAAGSGKTSAALQRVAYLLYRYRGTLRSEQIVLFSPNPMFNSYISTVLPELGEENMQQTTFQEYVEHRLGDWFTVEDPFSQMEYIYTAMNEPGYNARAEGIRYKAGGEWLRVIDAYVESLRNVGMCFRDVKFRGRTLISADAIKERFYEMDSSLRIPNRMRLLAEWLLGELKRLGKKEINRAWVDEAIELLDRDDYQRVYQELRGKKQFSGETFNDFDRERELLAVKVVQEHFAPLRREVKQLRFIDLAALYRQLFEDPQLVQSLTGSLELPGHWPEICSQTMACLDGGNLFWEDATPFLYLKERVEGFQTNTAVRHVFVDEAQDYSPFQFAFMKRLFPHAKLTVLGDLNQAIYAHSTSGQDFAGLATLYGEEHTEKIILTRSYRSTRPIVQFTSAMLRGDNAIEPFNRDGKKPTLTKVSDQQDLAEKVAARIGEMTAAGHRTIAVICKTAKESREAYEALREKVPVRLIDKETVSFEEGFHIIPAYLAKGVEFDGVIIYNASRAQYGRERERKLFYTACTRAMHELHLYCLGEKSPFLADAPVDAYVEV</sequence>
<accession>M8E157</accession>
<dbReference type="EMBL" id="APBN01000003">
    <property type="protein sequence ID" value="EMT53011.1"/>
    <property type="molecule type" value="Genomic_DNA"/>
</dbReference>
<proteinExistence type="predicted"/>
<evidence type="ECO:0000313" key="9">
    <source>
        <dbReference type="Proteomes" id="UP000012081"/>
    </source>
</evidence>
<keyword evidence="1 5" id="KW-0547">Nucleotide-binding</keyword>
<dbReference type="InterPro" id="IPR000212">
    <property type="entry name" value="DNA_helicase_UvrD/REP"/>
</dbReference>
<reference evidence="8 9" key="1">
    <citation type="submission" date="2013-03" db="EMBL/GenBank/DDBJ databases">
        <title>Assembly of a new bacterial strain Brevibacillus borstelensis AK1.</title>
        <authorList>
            <person name="Rajan I."/>
            <person name="PoliReddy D."/>
            <person name="Sugumar T."/>
            <person name="Rathinam K."/>
            <person name="Alqarawi S."/>
            <person name="Khalil A.B."/>
            <person name="Sivakumar N."/>
        </authorList>
    </citation>
    <scope>NUCLEOTIDE SEQUENCE [LARGE SCALE GENOMIC DNA]</scope>
    <source>
        <strain evidence="8 9">AK1</strain>
    </source>
</reference>
<dbReference type="Gene3D" id="3.40.50.300">
    <property type="entry name" value="P-loop containing nucleotide triphosphate hydrolases"/>
    <property type="match status" value="3"/>
</dbReference>